<dbReference type="InterPro" id="IPR006195">
    <property type="entry name" value="aa-tRNA-synth_II"/>
</dbReference>
<dbReference type="InterPro" id="IPR004524">
    <property type="entry name" value="Asp-tRNA-ligase_1"/>
</dbReference>
<dbReference type="CDD" id="cd00777">
    <property type="entry name" value="AspRS_core"/>
    <property type="match status" value="1"/>
</dbReference>
<dbReference type="NCBIfam" id="TIGR00459">
    <property type="entry name" value="aspS_bact"/>
    <property type="match status" value="1"/>
</dbReference>
<dbReference type="PRINTS" id="PR01042">
    <property type="entry name" value="TRNASYNTHASP"/>
</dbReference>
<dbReference type="Gene3D" id="2.40.50.140">
    <property type="entry name" value="Nucleic acid-binding proteins"/>
    <property type="match status" value="1"/>
</dbReference>
<dbReference type="GO" id="GO:0004815">
    <property type="term" value="F:aspartate-tRNA ligase activity"/>
    <property type="evidence" value="ECO:0007669"/>
    <property type="project" value="UniProtKB-UniRule"/>
</dbReference>
<feature type="domain" description="Aminoacyl-transfer RNA synthetases class-II family profile" evidence="7">
    <location>
        <begin position="139"/>
        <end position="430"/>
    </location>
</feature>
<dbReference type="Pfam" id="PF01336">
    <property type="entry name" value="tRNA_anti-codon"/>
    <property type="match status" value="1"/>
</dbReference>
<dbReference type="PANTHER" id="PTHR22594:SF5">
    <property type="entry name" value="ASPARTATE--TRNA LIGASE, MITOCHONDRIAL"/>
    <property type="match status" value="1"/>
</dbReference>
<feature type="site" description="Important for tRNA non-discrimination" evidence="6">
    <location>
        <position position="28"/>
    </location>
</feature>
<dbReference type="PANTHER" id="PTHR22594">
    <property type="entry name" value="ASPARTYL/LYSYL-TRNA SYNTHETASE"/>
    <property type="match status" value="1"/>
</dbReference>
<dbReference type="GO" id="GO:0006422">
    <property type="term" value="P:aspartyl-tRNA aminoacylation"/>
    <property type="evidence" value="ECO:0007669"/>
    <property type="project" value="UniProtKB-UniRule"/>
</dbReference>
<keyword evidence="5 6" id="KW-0030">Aminoacyl-tRNA synthetase</keyword>
<dbReference type="SUPFAM" id="SSF50249">
    <property type="entry name" value="Nucleic acid-binding proteins"/>
    <property type="match status" value="1"/>
</dbReference>
<dbReference type="PROSITE" id="PS50862">
    <property type="entry name" value="AA_TRNA_LIGASE_II"/>
    <property type="match status" value="1"/>
</dbReference>
<protein>
    <recommendedName>
        <fullName evidence="6">Aspartate--tRNA(Asp/Asn) ligase</fullName>
        <ecNumber evidence="6">6.1.1.23</ecNumber>
    </recommendedName>
    <alternativeName>
        <fullName evidence="6">Aspartyl-tRNA synthetase</fullName>
        <shortName evidence="6">AspRS</shortName>
    </alternativeName>
    <alternativeName>
        <fullName evidence="6">Non-discriminating aspartyl-tRNA synthetase</fullName>
        <shortName evidence="6">ND-AspRS</shortName>
    </alternativeName>
</protein>
<dbReference type="InterPro" id="IPR004365">
    <property type="entry name" value="NA-bd_OB_tRNA"/>
</dbReference>
<proteinExistence type="inferred from homology"/>
<feature type="region of interest" description="Aspartate" evidence="6">
    <location>
        <begin position="196"/>
        <end position="199"/>
    </location>
</feature>
<dbReference type="Gene3D" id="3.30.930.10">
    <property type="entry name" value="Bira Bifunctional Protein, Domain 2"/>
    <property type="match status" value="1"/>
</dbReference>
<dbReference type="GO" id="GO:0050560">
    <property type="term" value="F:aspartate-tRNA(Asn) ligase activity"/>
    <property type="evidence" value="ECO:0007669"/>
    <property type="project" value="UniProtKB-EC"/>
</dbReference>
<keyword evidence="6" id="KW-0963">Cytoplasm</keyword>
<comment type="caution">
    <text evidence="8">The sequence shown here is derived from an EMBL/GenBank/DDBJ whole genome shotgun (WGS) entry which is preliminary data.</text>
</comment>
<dbReference type="Proteomes" id="UP000177811">
    <property type="component" value="Unassembled WGS sequence"/>
</dbReference>
<evidence type="ECO:0000256" key="6">
    <source>
        <dbReference type="HAMAP-Rule" id="MF_00044"/>
    </source>
</evidence>
<evidence type="ECO:0000256" key="4">
    <source>
        <dbReference type="ARBA" id="ARBA00022917"/>
    </source>
</evidence>
<accession>A0A1G2KWI6</accession>
<dbReference type="EMBL" id="MHQL01000013">
    <property type="protein sequence ID" value="OHA03544.1"/>
    <property type="molecule type" value="Genomic_DNA"/>
</dbReference>
<dbReference type="InterPro" id="IPR012340">
    <property type="entry name" value="NA-bd_OB-fold"/>
</dbReference>
<dbReference type="InterPro" id="IPR002312">
    <property type="entry name" value="Asp/Asn-tRNA-synth_IIb"/>
</dbReference>
<evidence type="ECO:0000256" key="2">
    <source>
        <dbReference type="ARBA" id="ARBA00022741"/>
    </source>
</evidence>
<feature type="binding site" evidence="6">
    <location>
        <begin position="218"/>
        <end position="220"/>
    </location>
    <ligand>
        <name>ATP</name>
        <dbReference type="ChEBI" id="CHEBI:30616"/>
    </ligand>
</feature>
<comment type="similarity">
    <text evidence="6">Belongs to the class-II aminoacyl-tRNA synthetase family. Type 1 subfamily.</text>
</comment>
<evidence type="ECO:0000256" key="5">
    <source>
        <dbReference type="ARBA" id="ARBA00023146"/>
    </source>
</evidence>
<evidence type="ECO:0000259" key="7">
    <source>
        <dbReference type="PROSITE" id="PS50862"/>
    </source>
</evidence>
<feature type="binding site" evidence="6">
    <location>
        <position position="364"/>
    </location>
    <ligand>
        <name>L-aspartate</name>
        <dbReference type="ChEBI" id="CHEBI:29991"/>
    </ligand>
</feature>
<comment type="catalytic activity">
    <reaction evidence="6">
        <text>tRNA(Asx) + L-aspartate + ATP = L-aspartyl-tRNA(Asx) + AMP + diphosphate</text>
        <dbReference type="Rhea" id="RHEA:18349"/>
        <dbReference type="Rhea" id="RHEA-COMP:9710"/>
        <dbReference type="Rhea" id="RHEA-COMP:9711"/>
        <dbReference type="ChEBI" id="CHEBI:29991"/>
        <dbReference type="ChEBI" id="CHEBI:30616"/>
        <dbReference type="ChEBI" id="CHEBI:33019"/>
        <dbReference type="ChEBI" id="CHEBI:78442"/>
        <dbReference type="ChEBI" id="CHEBI:78516"/>
        <dbReference type="ChEBI" id="CHEBI:456215"/>
        <dbReference type="EC" id="6.1.1.23"/>
    </reaction>
</comment>
<dbReference type="AlphaFoldDB" id="A0A1G2KWI6"/>
<feature type="binding site" evidence="6">
    <location>
        <position position="357"/>
    </location>
    <ligand>
        <name>ATP</name>
        <dbReference type="ChEBI" id="CHEBI:30616"/>
    </ligand>
</feature>
<evidence type="ECO:0000256" key="3">
    <source>
        <dbReference type="ARBA" id="ARBA00022840"/>
    </source>
</evidence>
<organism evidence="8 9">
    <name type="scientific">Candidatus Sungbacteria bacterium RIFCSPHIGHO2_02_FULL_51_29</name>
    <dbReference type="NCBI Taxonomy" id="1802273"/>
    <lineage>
        <taxon>Bacteria</taxon>
        <taxon>Candidatus Sungiibacteriota</taxon>
    </lineage>
</organism>
<dbReference type="SUPFAM" id="SSF55681">
    <property type="entry name" value="Class II aaRS and biotin synthetases"/>
    <property type="match status" value="1"/>
</dbReference>
<comment type="subunit">
    <text evidence="6">Homodimer.</text>
</comment>
<reference evidence="8 9" key="1">
    <citation type="journal article" date="2016" name="Nat. Commun.">
        <title>Thousands of microbial genomes shed light on interconnected biogeochemical processes in an aquifer system.</title>
        <authorList>
            <person name="Anantharaman K."/>
            <person name="Brown C.T."/>
            <person name="Hug L.A."/>
            <person name="Sharon I."/>
            <person name="Castelle C.J."/>
            <person name="Probst A.J."/>
            <person name="Thomas B.C."/>
            <person name="Singh A."/>
            <person name="Wilkins M.J."/>
            <person name="Karaoz U."/>
            <person name="Brodie E.L."/>
            <person name="Williams K.H."/>
            <person name="Hubbard S.S."/>
            <person name="Banfield J.F."/>
        </authorList>
    </citation>
    <scope>NUCLEOTIDE SEQUENCE [LARGE SCALE GENOMIC DNA]</scope>
</reference>
<dbReference type="GO" id="GO:0003676">
    <property type="term" value="F:nucleic acid binding"/>
    <property type="evidence" value="ECO:0007669"/>
    <property type="project" value="InterPro"/>
</dbReference>
<sequence>MRTLIGDTPQHIGEAVVLKGWVHARRDHGKLIFADLRDRSGFFQLVFLPKNKEVYEKARGLRSEWVIEVEGTVGARPKGMENADLQTGTVEMAVDRLAILNEAKTPPFALDTDGRDIGEEHRLKYRYLDLRRSRMQKNLRLRHDIILFFRNYLSQKGFVEIETPILTKGTPEGAREFLVPSRLHAGNFYVLPQSPQQFKQLLMVAGLERYFQIARAFRDEDQRGDRQPEFTQLDIEMSFVTQDDVLALGEELLTEMVKKIAPEKKISQTPWPRITYKDVMERYGTDKPDLRKDPNDPNELAFAWVVDFPMFERLEDGSIGAMHHPFTTPHPDDIDRLETDPVSVRARAYDIVLNGSEISSGSIRIHTRELQNRIFTILGLDDAKIQLKFGHLLEAFEYGAPPHGGFAPGIDRLVMILAEEQNIREVMAFPKTGDAKDLMMGAPSDIDKKQLKEAHIRTDL</sequence>
<dbReference type="InterPro" id="IPR004364">
    <property type="entry name" value="Aa-tRNA-synt_II"/>
</dbReference>
<keyword evidence="2 6" id="KW-0547">Nucleotide-binding</keyword>
<evidence type="ECO:0000313" key="9">
    <source>
        <dbReference type="Proteomes" id="UP000177811"/>
    </source>
</evidence>
<feature type="binding site" evidence="6">
    <location>
        <position position="172"/>
    </location>
    <ligand>
        <name>L-aspartate</name>
        <dbReference type="ChEBI" id="CHEBI:29991"/>
    </ligand>
</feature>
<feature type="binding site" evidence="6">
    <location>
        <begin position="409"/>
        <end position="412"/>
    </location>
    <ligand>
        <name>ATP</name>
        <dbReference type="ChEBI" id="CHEBI:30616"/>
    </ligand>
</feature>
<feature type="binding site" evidence="6">
    <location>
        <position position="323"/>
    </location>
    <ligand>
        <name>L-aspartate</name>
        <dbReference type="ChEBI" id="CHEBI:29991"/>
    </ligand>
</feature>
<dbReference type="EC" id="6.1.1.23" evidence="6"/>
<dbReference type="InterPro" id="IPR045864">
    <property type="entry name" value="aa-tRNA-synth_II/BPL/LPL"/>
</dbReference>
<dbReference type="HAMAP" id="MF_00044">
    <property type="entry name" value="Asp_tRNA_synth_type1"/>
    <property type="match status" value="1"/>
</dbReference>
<gene>
    <name evidence="6" type="primary">aspS</name>
    <name evidence="8" type="ORF">A3C16_00525</name>
</gene>
<dbReference type="Pfam" id="PF00152">
    <property type="entry name" value="tRNA-synt_2"/>
    <property type="match status" value="1"/>
</dbReference>
<keyword evidence="1 6" id="KW-0436">Ligase</keyword>
<dbReference type="GO" id="GO:0005737">
    <property type="term" value="C:cytoplasm"/>
    <property type="evidence" value="ECO:0007669"/>
    <property type="project" value="UniProtKB-SubCell"/>
</dbReference>
<feature type="site" description="Important for tRNA non-discrimination" evidence="6">
    <location>
        <position position="79"/>
    </location>
</feature>
<evidence type="ECO:0000256" key="1">
    <source>
        <dbReference type="ARBA" id="ARBA00022598"/>
    </source>
</evidence>
<evidence type="ECO:0000313" key="8">
    <source>
        <dbReference type="EMBL" id="OHA03544.1"/>
    </source>
</evidence>
<comment type="subcellular location">
    <subcellularLocation>
        <location evidence="6">Cytoplasm</location>
    </subcellularLocation>
</comment>
<dbReference type="GO" id="GO:0005524">
    <property type="term" value="F:ATP binding"/>
    <property type="evidence" value="ECO:0007669"/>
    <property type="project" value="UniProtKB-UniRule"/>
</dbReference>
<keyword evidence="4 6" id="KW-0648">Protein biosynthesis</keyword>
<comment type="function">
    <text evidence="6">Aspartyl-tRNA synthetase with relaxed tRNA specificity since it is able to aspartylate not only its cognate tRNA(Asp) but also tRNA(Asn). Reaction proceeds in two steps: L-aspartate is first activated by ATP to form Asp-AMP and then transferred to the acceptor end of tRNA(Asp/Asn).</text>
</comment>
<feature type="binding site" evidence="6">
    <location>
        <position position="218"/>
    </location>
    <ligand>
        <name>L-aspartate</name>
        <dbReference type="ChEBI" id="CHEBI:29991"/>
    </ligand>
</feature>
<name>A0A1G2KWI6_9BACT</name>
<dbReference type="InterPro" id="IPR047089">
    <property type="entry name" value="Asp-tRNA-ligase_1_N"/>
</dbReference>
<dbReference type="InterPro" id="IPR047090">
    <property type="entry name" value="AspRS_core"/>
</dbReference>
<dbReference type="CDD" id="cd04317">
    <property type="entry name" value="EcAspRS_like_N"/>
    <property type="match status" value="1"/>
</dbReference>
<feature type="binding site" evidence="6">
    <location>
        <position position="227"/>
    </location>
    <ligand>
        <name>ATP</name>
        <dbReference type="ChEBI" id="CHEBI:30616"/>
    </ligand>
</feature>
<keyword evidence="3 6" id="KW-0067">ATP-binding</keyword>